<reference evidence="2" key="1">
    <citation type="submission" date="2016-06" db="EMBL/GenBank/DDBJ databases">
        <authorList>
            <person name="Varghese N."/>
            <person name="Submissions Spin"/>
        </authorList>
    </citation>
    <scope>NUCLEOTIDE SEQUENCE [LARGE SCALE GENOMIC DNA]</scope>
    <source>
        <strain evidence="2">DSM 45246</strain>
    </source>
</reference>
<keyword evidence="2" id="KW-1185">Reference proteome</keyword>
<evidence type="ECO:0000313" key="1">
    <source>
        <dbReference type="EMBL" id="SCE79461.1"/>
    </source>
</evidence>
<protein>
    <submittedName>
        <fullName evidence="1">Uncharacterized protein</fullName>
    </submittedName>
</protein>
<dbReference type="AlphaFoldDB" id="A0A1C4V6K6"/>
<evidence type="ECO:0000313" key="2">
    <source>
        <dbReference type="Proteomes" id="UP000199629"/>
    </source>
</evidence>
<accession>A0A1C4V6K6</accession>
<sequence length="148" mass="16448">MGMTETTDGLTRTGYYDYYDTPVKILPTTEGGLIAWRLDRQTGGWRPANDIIDEILFAMGGDVFVRSAERFVQRVEEERGRYTKGDGPVFALYETVNAIEDVAIAEGRAYTPEEAALITGIRRRTFVMFEEQLQQAGDPGADPTIATG</sequence>
<organism evidence="1 2">
    <name type="scientific">Micromonospora chaiyaphumensis</name>
    <dbReference type="NCBI Taxonomy" id="307119"/>
    <lineage>
        <taxon>Bacteria</taxon>
        <taxon>Bacillati</taxon>
        <taxon>Actinomycetota</taxon>
        <taxon>Actinomycetes</taxon>
        <taxon>Micromonosporales</taxon>
        <taxon>Micromonosporaceae</taxon>
        <taxon>Micromonospora</taxon>
    </lineage>
</organism>
<proteinExistence type="predicted"/>
<dbReference type="EMBL" id="FMCS01000002">
    <property type="protein sequence ID" value="SCE79461.1"/>
    <property type="molecule type" value="Genomic_DNA"/>
</dbReference>
<gene>
    <name evidence="1" type="ORF">GA0070214_10263</name>
</gene>
<name>A0A1C4V6K6_9ACTN</name>
<dbReference type="Proteomes" id="UP000199629">
    <property type="component" value="Unassembled WGS sequence"/>
</dbReference>